<protein>
    <submittedName>
        <fullName evidence="1">Uncharacterized protein</fullName>
    </submittedName>
</protein>
<accession>A0A8X6RD79</accession>
<reference evidence="1" key="1">
    <citation type="submission" date="2020-08" db="EMBL/GenBank/DDBJ databases">
        <title>Multicomponent nature underlies the extraordinary mechanical properties of spider dragline silk.</title>
        <authorList>
            <person name="Kono N."/>
            <person name="Nakamura H."/>
            <person name="Mori M."/>
            <person name="Yoshida Y."/>
            <person name="Ohtoshi R."/>
            <person name="Malay A.D."/>
            <person name="Moran D.A.P."/>
            <person name="Tomita M."/>
            <person name="Numata K."/>
            <person name="Arakawa K."/>
        </authorList>
    </citation>
    <scope>NUCLEOTIDE SEQUENCE</scope>
</reference>
<gene>
    <name evidence="1" type="ORF">TNCV_4014521</name>
</gene>
<evidence type="ECO:0000313" key="1">
    <source>
        <dbReference type="EMBL" id="GFX92843.1"/>
    </source>
</evidence>
<sequence length="50" mass="5543">MFRSGGQSIVRPPVCVFKSSNKFGTHLTSHCSKDERLNRPCPAQEKNPGL</sequence>
<dbReference type="EMBL" id="BMAU01021169">
    <property type="protein sequence ID" value="GFX92843.1"/>
    <property type="molecule type" value="Genomic_DNA"/>
</dbReference>
<keyword evidence="2" id="KW-1185">Reference proteome</keyword>
<comment type="caution">
    <text evidence="1">The sequence shown here is derived from an EMBL/GenBank/DDBJ whole genome shotgun (WGS) entry which is preliminary data.</text>
</comment>
<proteinExistence type="predicted"/>
<dbReference type="Proteomes" id="UP000887159">
    <property type="component" value="Unassembled WGS sequence"/>
</dbReference>
<name>A0A8X6RD79_TRICX</name>
<dbReference type="AlphaFoldDB" id="A0A8X6RD79"/>
<feature type="non-terminal residue" evidence="1">
    <location>
        <position position="50"/>
    </location>
</feature>
<evidence type="ECO:0000313" key="2">
    <source>
        <dbReference type="Proteomes" id="UP000887159"/>
    </source>
</evidence>
<organism evidence="1 2">
    <name type="scientific">Trichonephila clavipes</name>
    <name type="common">Golden silk orbweaver</name>
    <name type="synonym">Nephila clavipes</name>
    <dbReference type="NCBI Taxonomy" id="2585209"/>
    <lineage>
        <taxon>Eukaryota</taxon>
        <taxon>Metazoa</taxon>
        <taxon>Ecdysozoa</taxon>
        <taxon>Arthropoda</taxon>
        <taxon>Chelicerata</taxon>
        <taxon>Arachnida</taxon>
        <taxon>Araneae</taxon>
        <taxon>Araneomorphae</taxon>
        <taxon>Entelegynae</taxon>
        <taxon>Araneoidea</taxon>
        <taxon>Nephilidae</taxon>
        <taxon>Trichonephila</taxon>
    </lineage>
</organism>